<feature type="domain" description="Calcineurin-like phosphoesterase" evidence="1">
    <location>
        <begin position="1"/>
        <end position="215"/>
    </location>
</feature>
<dbReference type="PANTHER" id="PTHR31302:SF22">
    <property type="entry name" value="PHOSPHOESTERASE"/>
    <property type="match status" value="1"/>
</dbReference>
<dbReference type="InterPro" id="IPR029052">
    <property type="entry name" value="Metallo-depent_PP-like"/>
</dbReference>
<dbReference type="GO" id="GO:0016787">
    <property type="term" value="F:hydrolase activity"/>
    <property type="evidence" value="ECO:0007669"/>
    <property type="project" value="InterPro"/>
</dbReference>
<dbReference type="AlphaFoldDB" id="A0A9D1SW13"/>
<organism evidence="2 3">
    <name type="scientific">Candidatus Allocopromorpha excrementipullorum</name>
    <dbReference type="NCBI Taxonomy" id="2840743"/>
    <lineage>
        <taxon>Bacteria</taxon>
        <taxon>Bacillati</taxon>
        <taxon>Bacillota</taxon>
        <taxon>Clostridia</taxon>
        <taxon>Eubacteriales</taxon>
        <taxon>Eubacteriaceae</taxon>
        <taxon>Eubacteriaceae incertae sedis</taxon>
        <taxon>Candidatus Allocopromorpha</taxon>
    </lineage>
</organism>
<dbReference type="InterPro" id="IPR004843">
    <property type="entry name" value="Calcineurin-like_PHP"/>
</dbReference>
<protein>
    <submittedName>
        <fullName evidence="2">Metallophosphoesterase</fullName>
    </submittedName>
</protein>
<dbReference type="SUPFAM" id="SSF56300">
    <property type="entry name" value="Metallo-dependent phosphatases"/>
    <property type="match status" value="1"/>
</dbReference>
<evidence type="ECO:0000259" key="1">
    <source>
        <dbReference type="Pfam" id="PF00149"/>
    </source>
</evidence>
<dbReference type="Proteomes" id="UP000824130">
    <property type="component" value="Unassembled WGS sequence"/>
</dbReference>
<comment type="caution">
    <text evidence="2">The sequence shown here is derived from an EMBL/GenBank/DDBJ whole genome shotgun (WGS) entry which is preliminary data.</text>
</comment>
<name>A0A9D1SW13_9FIRM</name>
<evidence type="ECO:0000313" key="2">
    <source>
        <dbReference type="EMBL" id="HIU96806.1"/>
    </source>
</evidence>
<evidence type="ECO:0000313" key="3">
    <source>
        <dbReference type="Proteomes" id="UP000824130"/>
    </source>
</evidence>
<sequence length="249" mass="27968">MSIFAIADLHLSFCPDICKPMDIYGPEWENHAERIEENWRSVVTDEDTVVLPGDISWGLKLEEARYDLEWIEALPGRKVVFKGNHDLWWRGITRLNSMYETVTFIQNDCYEAEGIFICGTRGWVTPDSDDYTEADEKIYNRELLRLRASLEKAVAAGAKAAGGAEGARGIGETGSRRILGVLHYPPVSKAAAFSGFQQIFQEYGVKDVIYGHLHGSEGFSKAIEGPFQGIRYKLVSADRLDCMPVKIEI</sequence>
<dbReference type="Pfam" id="PF00149">
    <property type="entry name" value="Metallophos"/>
    <property type="match status" value="1"/>
</dbReference>
<dbReference type="InterPro" id="IPR014578">
    <property type="entry name" value="Pesterase_CT488"/>
</dbReference>
<accession>A0A9D1SW13</accession>
<dbReference type="Gene3D" id="3.60.21.10">
    <property type="match status" value="1"/>
</dbReference>
<dbReference type="PANTHER" id="PTHR31302">
    <property type="entry name" value="TRANSMEMBRANE PROTEIN WITH METALLOPHOSPHOESTERASE DOMAIN-RELATED"/>
    <property type="match status" value="1"/>
</dbReference>
<dbReference type="InterPro" id="IPR051158">
    <property type="entry name" value="Metallophosphoesterase_sf"/>
</dbReference>
<reference evidence="2" key="2">
    <citation type="journal article" date="2021" name="PeerJ">
        <title>Extensive microbial diversity within the chicken gut microbiome revealed by metagenomics and culture.</title>
        <authorList>
            <person name="Gilroy R."/>
            <person name="Ravi A."/>
            <person name="Getino M."/>
            <person name="Pursley I."/>
            <person name="Horton D.L."/>
            <person name="Alikhan N.F."/>
            <person name="Baker D."/>
            <person name="Gharbi K."/>
            <person name="Hall N."/>
            <person name="Watson M."/>
            <person name="Adriaenssens E.M."/>
            <person name="Foster-Nyarko E."/>
            <person name="Jarju S."/>
            <person name="Secka A."/>
            <person name="Antonio M."/>
            <person name="Oren A."/>
            <person name="Chaudhuri R.R."/>
            <person name="La Ragione R."/>
            <person name="Hildebrand F."/>
            <person name="Pallen M.J."/>
        </authorList>
    </citation>
    <scope>NUCLEOTIDE SEQUENCE</scope>
    <source>
        <strain evidence="2">ChiSjej4B22-8349</strain>
    </source>
</reference>
<dbReference type="PIRSF" id="PIRSF033094">
    <property type="entry name" value="Pesterase_CT488"/>
    <property type="match status" value="1"/>
</dbReference>
<dbReference type="EMBL" id="DVOB01000191">
    <property type="protein sequence ID" value="HIU96806.1"/>
    <property type="molecule type" value="Genomic_DNA"/>
</dbReference>
<reference evidence="2" key="1">
    <citation type="submission" date="2020-10" db="EMBL/GenBank/DDBJ databases">
        <authorList>
            <person name="Gilroy R."/>
        </authorList>
    </citation>
    <scope>NUCLEOTIDE SEQUENCE</scope>
    <source>
        <strain evidence="2">ChiSjej4B22-8349</strain>
    </source>
</reference>
<gene>
    <name evidence="2" type="ORF">IAD25_08925</name>
</gene>
<proteinExistence type="predicted"/>